<dbReference type="RefSeq" id="WP_011387192.1">
    <property type="nucleotide sequence ID" value="NC_007633.1"/>
</dbReference>
<reference evidence="3 4" key="1">
    <citation type="submission" date="2005-09" db="EMBL/GenBank/DDBJ databases">
        <authorList>
            <person name="Glass J.I."/>
            <person name="Lartigue C."/>
            <person name="Pfannkoch C."/>
            <person name="Baden-Tillson H."/>
            <person name="Smith H.O."/>
            <person name="Venter J.C."/>
            <person name="Roske K."/>
            <person name="Wise K.S."/>
            <person name="Calcutt M.J."/>
            <person name="Nelson W.C."/>
            <person name="Nierman W.C."/>
        </authorList>
    </citation>
    <scope>NUCLEOTIDE SEQUENCE [LARGE SCALE GENOMIC DNA]</scope>
    <source>
        <strain evidence="4">California kid / ATCC 27343 / NCTC 10154</strain>
    </source>
</reference>
<proteinExistence type="predicted"/>
<dbReference type="EMBL" id="CP000123">
    <property type="protein sequence ID" value="ABC01854.1"/>
    <property type="molecule type" value="Genomic_DNA"/>
</dbReference>
<dbReference type="Pfam" id="PF03382">
    <property type="entry name" value="DUF285"/>
    <property type="match status" value="1"/>
</dbReference>
<organism evidence="3 4">
    <name type="scientific">Mycoplasma capricolum subsp. capricolum (strain California kid / ATCC 27343 / NCTC 10154)</name>
    <dbReference type="NCBI Taxonomy" id="340047"/>
    <lineage>
        <taxon>Bacteria</taxon>
        <taxon>Bacillati</taxon>
        <taxon>Mycoplasmatota</taxon>
        <taxon>Mollicutes</taxon>
        <taxon>Mycoplasmataceae</taxon>
        <taxon>Mycoplasma</taxon>
    </lineage>
</organism>
<accession>Q2SSH2</accession>
<dbReference type="GeneID" id="23778739"/>
<keyword evidence="2" id="KW-0812">Transmembrane</keyword>
<dbReference type="InterPro" id="IPR005046">
    <property type="entry name" value="DUF285"/>
</dbReference>
<name>Q2SSH2_MYCCT</name>
<dbReference type="PhylomeDB" id="Q2SSH2"/>
<keyword evidence="2" id="KW-1133">Transmembrane helix</keyword>
<dbReference type="KEGG" id="mcp:MCAP_0305"/>
<dbReference type="HOGENOM" id="CLU_616521_0_0_14"/>
<sequence>MKIRKTVWIPLVCLPVLLTVAIVPPIIIYKHKKPTRPNNKEDKDLIPSTNPNHPTIPKPNPNDDGEIIINPTTNTLKQELEKVSKSLTSTLSNKKFKTLEKLESDISTHLNNNNNNNSFNNISFEITNKNSIPKHIKNTKINLNLKLTGLNNNSSFLSTYLDNVSIGIYDIDEIISRKKIWIDINELTSITNDKENEKSINNFFYLLNKNNYDTLDQTIFNKDSYTYDFSDTEVKKTIVKTETRGMSSSTRETIITTRFNDYDPKKSCYETTMKIKKGYSNNDYVDWKNNDELKLKLYVFIPELYKTTEISPKKINGDDGDFIVIDKDGNERRIDKRGLTKNWHDLRVDTYDYENWKQKGWTIEEAISWNSSFGSFVFPKTIKRVPNYLSRSLWRLSFMFSGATSFNQDISSWNTSNVKYMNFMFSNAYNFNQPIGNWNTSNVTDMGYMFDGSTSFNQDLSKWNTSKVREKHNQDIGYTNPNWKPEHKPKFKKIKK</sequence>
<dbReference type="InterPro" id="IPR011889">
    <property type="entry name" value="Liste_lipo_26"/>
</dbReference>
<dbReference type="AlphaFoldDB" id="Q2SSH2"/>
<feature type="region of interest" description="Disordered" evidence="1">
    <location>
        <begin position="475"/>
        <end position="496"/>
    </location>
</feature>
<evidence type="ECO:0000313" key="4">
    <source>
        <dbReference type="Proteomes" id="UP000001928"/>
    </source>
</evidence>
<evidence type="ECO:0000256" key="2">
    <source>
        <dbReference type="SAM" id="Phobius"/>
    </source>
</evidence>
<protein>
    <submittedName>
        <fullName evidence="3">Membrane protein, putative</fullName>
    </submittedName>
</protein>
<feature type="region of interest" description="Disordered" evidence="1">
    <location>
        <begin position="32"/>
        <end position="66"/>
    </location>
</feature>
<feature type="compositionally biased region" description="Basic residues" evidence="1">
    <location>
        <begin position="487"/>
        <end position="496"/>
    </location>
</feature>
<dbReference type="Proteomes" id="UP000001928">
    <property type="component" value="Chromosome"/>
</dbReference>
<feature type="transmembrane region" description="Helical" evidence="2">
    <location>
        <begin position="7"/>
        <end position="29"/>
    </location>
</feature>
<keyword evidence="2" id="KW-0472">Membrane</keyword>
<evidence type="ECO:0000313" key="3">
    <source>
        <dbReference type="EMBL" id="ABC01854.1"/>
    </source>
</evidence>
<gene>
    <name evidence="3" type="ordered locus">MCAP_0305</name>
</gene>
<evidence type="ECO:0000256" key="1">
    <source>
        <dbReference type="SAM" id="MobiDB-lite"/>
    </source>
</evidence>
<dbReference type="NCBIfam" id="TIGR02167">
    <property type="entry name" value="Liste_lipo_26"/>
    <property type="match status" value="3"/>
</dbReference>